<dbReference type="Proteomes" id="UP000738349">
    <property type="component" value="Unassembled WGS sequence"/>
</dbReference>
<dbReference type="AlphaFoldDB" id="A0A9P9EBQ9"/>
<dbReference type="EMBL" id="JAGMUV010000014">
    <property type="protein sequence ID" value="KAH7134256.1"/>
    <property type="molecule type" value="Genomic_DNA"/>
</dbReference>
<organism evidence="1 2">
    <name type="scientific">Dactylonectria macrodidyma</name>
    <dbReference type="NCBI Taxonomy" id="307937"/>
    <lineage>
        <taxon>Eukaryota</taxon>
        <taxon>Fungi</taxon>
        <taxon>Dikarya</taxon>
        <taxon>Ascomycota</taxon>
        <taxon>Pezizomycotina</taxon>
        <taxon>Sordariomycetes</taxon>
        <taxon>Hypocreomycetidae</taxon>
        <taxon>Hypocreales</taxon>
        <taxon>Nectriaceae</taxon>
        <taxon>Dactylonectria</taxon>
    </lineage>
</organism>
<evidence type="ECO:0000313" key="2">
    <source>
        <dbReference type="Proteomes" id="UP000738349"/>
    </source>
</evidence>
<reference evidence="1" key="1">
    <citation type="journal article" date="2021" name="Nat. Commun.">
        <title>Genetic determinants of endophytism in the Arabidopsis root mycobiome.</title>
        <authorList>
            <person name="Mesny F."/>
            <person name="Miyauchi S."/>
            <person name="Thiergart T."/>
            <person name="Pickel B."/>
            <person name="Atanasova L."/>
            <person name="Karlsson M."/>
            <person name="Huettel B."/>
            <person name="Barry K.W."/>
            <person name="Haridas S."/>
            <person name="Chen C."/>
            <person name="Bauer D."/>
            <person name="Andreopoulos W."/>
            <person name="Pangilinan J."/>
            <person name="LaButti K."/>
            <person name="Riley R."/>
            <person name="Lipzen A."/>
            <person name="Clum A."/>
            <person name="Drula E."/>
            <person name="Henrissat B."/>
            <person name="Kohler A."/>
            <person name="Grigoriev I.V."/>
            <person name="Martin F.M."/>
            <person name="Hacquard S."/>
        </authorList>
    </citation>
    <scope>NUCLEOTIDE SEQUENCE</scope>
    <source>
        <strain evidence="1">MPI-CAGE-AT-0147</strain>
    </source>
</reference>
<accession>A0A9P9EBQ9</accession>
<sequence>MLRWATCQTRQASSALCAPGRHCDILCVCAAAAASYVVRASCVSSRPLAVARCLKHRSCGLSCHLRLQATYQLRASTLSPPRSSFKQRENAVSLTPARCSLTKRWRVNCHVLQTDSVSLSGWQNHPKKRCSCYKRVVDDLTSRLAAHTTNLFSHTFLSTCMAIAARAESQLDGGGLIRPRWGLAERHHRRGGLFFLPSRS</sequence>
<keyword evidence="2" id="KW-1185">Reference proteome</keyword>
<gene>
    <name evidence="1" type="ORF">EDB81DRAFT_94701</name>
</gene>
<name>A0A9P9EBQ9_9HYPO</name>
<comment type="caution">
    <text evidence="1">The sequence shown here is derived from an EMBL/GenBank/DDBJ whole genome shotgun (WGS) entry which is preliminary data.</text>
</comment>
<protein>
    <submittedName>
        <fullName evidence="1">Uncharacterized protein</fullName>
    </submittedName>
</protein>
<proteinExistence type="predicted"/>
<evidence type="ECO:0000313" key="1">
    <source>
        <dbReference type="EMBL" id="KAH7134256.1"/>
    </source>
</evidence>